<feature type="region of interest" description="Disordered" evidence="1">
    <location>
        <begin position="1"/>
        <end position="44"/>
    </location>
</feature>
<feature type="region of interest" description="Disordered" evidence="1">
    <location>
        <begin position="85"/>
        <end position="176"/>
    </location>
</feature>
<accession>A0A9W7CWH0</accession>
<dbReference type="EMBL" id="BSXT01001740">
    <property type="protein sequence ID" value="GMF44892.1"/>
    <property type="molecule type" value="Genomic_DNA"/>
</dbReference>
<evidence type="ECO:0000313" key="2">
    <source>
        <dbReference type="EMBL" id="GMF44892.1"/>
    </source>
</evidence>
<reference evidence="2" key="1">
    <citation type="submission" date="2023-04" db="EMBL/GenBank/DDBJ databases">
        <title>Phytophthora fragariaefolia NBRC 109709.</title>
        <authorList>
            <person name="Ichikawa N."/>
            <person name="Sato H."/>
            <person name="Tonouchi N."/>
        </authorList>
    </citation>
    <scope>NUCLEOTIDE SEQUENCE</scope>
    <source>
        <strain evidence="2">NBRC 109709</strain>
    </source>
</reference>
<gene>
    <name evidence="2" type="ORF">Pfra01_001585700</name>
</gene>
<comment type="caution">
    <text evidence="2">The sequence shown here is derived from an EMBL/GenBank/DDBJ whole genome shotgun (WGS) entry which is preliminary data.</text>
</comment>
<sequence length="176" mass="18311">MSDLGLSMTATTEEKIDNSERFGVASDEKEETAGAESASVVDESAECDIDQDVSAGHDANECAGVSESDDSVNTDIFAYVEAQTEEQAVHESEEDGFMASTDAGVTRGSGEEHAPQRGILKTGEPESVAATEAGAEADLNMITGYDTEQRKDVGAAEEVTGAPTPSPCVKPSNLKS</sequence>
<name>A0A9W7CWH0_9STRA</name>
<evidence type="ECO:0000256" key="1">
    <source>
        <dbReference type="SAM" id="MobiDB-lite"/>
    </source>
</evidence>
<dbReference type="Proteomes" id="UP001165121">
    <property type="component" value="Unassembled WGS sequence"/>
</dbReference>
<evidence type="ECO:0000313" key="3">
    <source>
        <dbReference type="Proteomes" id="UP001165121"/>
    </source>
</evidence>
<protein>
    <submittedName>
        <fullName evidence="2">Unnamed protein product</fullName>
    </submittedName>
</protein>
<organism evidence="2 3">
    <name type="scientific">Phytophthora fragariaefolia</name>
    <dbReference type="NCBI Taxonomy" id="1490495"/>
    <lineage>
        <taxon>Eukaryota</taxon>
        <taxon>Sar</taxon>
        <taxon>Stramenopiles</taxon>
        <taxon>Oomycota</taxon>
        <taxon>Peronosporomycetes</taxon>
        <taxon>Peronosporales</taxon>
        <taxon>Peronosporaceae</taxon>
        <taxon>Phytophthora</taxon>
    </lineage>
</organism>
<proteinExistence type="predicted"/>
<keyword evidence="3" id="KW-1185">Reference proteome</keyword>
<dbReference type="AlphaFoldDB" id="A0A9W7CWH0"/>